<keyword evidence="1" id="KW-0862">Zinc</keyword>
<feature type="region of interest" description="Disordered" evidence="2">
    <location>
        <begin position="1"/>
        <end position="21"/>
    </location>
</feature>
<dbReference type="GO" id="GO:0003676">
    <property type="term" value="F:nucleic acid binding"/>
    <property type="evidence" value="ECO:0007669"/>
    <property type="project" value="InterPro"/>
</dbReference>
<name>A0A250X7U9_9CHLO</name>
<evidence type="ECO:0000259" key="3">
    <source>
        <dbReference type="PROSITE" id="PS50158"/>
    </source>
</evidence>
<dbReference type="PROSITE" id="PS50158">
    <property type="entry name" value="ZF_CCHC"/>
    <property type="match status" value="1"/>
</dbReference>
<evidence type="ECO:0000313" key="4">
    <source>
        <dbReference type="EMBL" id="GAX78840.1"/>
    </source>
</evidence>
<dbReference type="GO" id="GO:0008270">
    <property type="term" value="F:zinc ion binding"/>
    <property type="evidence" value="ECO:0007669"/>
    <property type="project" value="UniProtKB-KW"/>
</dbReference>
<keyword evidence="5" id="KW-1185">Reference proteome</keyword>
<keyword evidence="1" id="KW-0479">Metal-binding</keyword>
<keyword evidence="1" id="KW-0863">Zinc-finger</keyword>
<evidence type="ECO:0000313" key="5">
    <source>
        <dbReference type="Proteomes" id="UP000232323"/>
    </source>
</evidence>
<reference evidence="4 5" key="1">
    <citation type="submission" date="2017-08" db="EMBL/GenBank/DDBJ databases">
        <title>Acidophilic green algal genome provides insights into adaptation to an acidic environment.</title>
        <authorList>
            <person name="Hirooka S."/>
            <person name="Hirose Y."/>
            <person name="Kanesaki Y."/>
            <person name="Higuchi S."/>
            <person name="Fujiwara T."/>
            <person name="Onuma R."/>
            <person name="Era A."/>
            <person name="Ohbayashi R."/>
            <person name="Uzuka A."/>
            <person name="Nozaki H."/>
            <person name="Yoshikawa H."/>
            <person name="Miyagishima S.Y."/>
        </authorList>
    </citation>
    <scope>NUCLEOTIDE SEQUENCE [LARGE SCALE GENOMIC DNA]</scope>
    <source>
        <strain evidence="4 5">NIES-2499</strain>
    </source>
</reference>
<comment type="caution">
    <text evidence="4">The sequence shown here is derived from an EMBL/GenBank/DDBJ whole genome shotgun (WGS) entry which is preliminary data.</text>
</comment>
<gene>
    <name evidence="4" type="ORF">CEUSTIGMA_g6278.t1</name>
</gene>
<sequence length="277" mass="30695">MVLNEHQVPDAPINDEPTTVPPVVHSEIQPVVEMIPAAPAIDGDAIPDRVGSPSPPRPSRPTRSELEAMFHHIMMELKYTHGRAIKQNHDSVAKYAQRFYQSSRLCPDESQASLCLHYLAGLKLEMQQACAVDIHGQSWNNLDALVRFSYGEEIRLQARSSSCNSSYNSRSSRPSQGFQPVGRSGKVAAIKSDSQKRSRSAADEAGPSGLRSCPHHANNQAKKPRGPLEDCPLYGKEGRLSEADKSLLSEWAICWYCRKGTHMAKDCPLKKKKDEPK</sequence>
<feature type="compositionally biased region" description="Low complexity" evidence="2">
    <location>
        <begin position="42"/>
        <end position="52"/>
    </location>
</feature>
<dbReference type="Proteomes" id="UP000232323">
    <property type="component" value="Unassembled WGS sequence"/>
</dbReference>
<protein>
    <recommendedName>
        <fullName evidence="3">CCHC-type domain-containing protein</fullName>
    </recommendedName>
</protein>
<dbReference type="InterPro" id="IPR001878">
    <property type="entry name" value="Znf_CCHC"/>
</dbReference>
<feature type="compositionally biased region" description="Basic and acidic residues" evidence="2">
    <location>
        <begin position="193"/>
        <end position="202"/>
    </location>
</feature>
<proteinExistence type="predicted"/>
<dbReference type="EMBL" id="BEGY01000036">
    <property type="protein sequence ID" value="GAX78840.1"/>
    <property type="molecule type" value="Genomic_DNA"/>
</dbReference>
<feature type="domain" description="CCHC-type" evidence="3">
    <location>
        <begin position="254"/>
        <end position="268"/>
    </location>
</feature>
<evidence type="ECO:0000256" key="1">
    <source>
        <dbReference type="PROSITE-ProRule" id="PRU00047"/>
    </source>
</evidence>
<feature type="region of interest" description="Disordered" evidence="2">
    <location>
        <begin position="163"/>
        <end position="230"/>
    </location>
</feature>
<organism evidence="4 5">
    <name type="scientific">Chlamydomonas eustigma</name>
    <dbReference type="NCBI Taxonomy" id="1157962"/>
    <lineage>
        <taxon>Eukaryota</taxon>
        <taxon>Viridiplantae</taxon>
        <taxon>Chlorophyta</taxon>
        <taxon>core chlorophytes</taxon>
        <taxon>Chlorophyceae</taxon>
        <taxon>CS clade</taxon>
        <taxon>Chlamydomonadales</taxon>
        <taxon>Chlamydomonadaceae</taxon>
        <taxon>Chlamydomonas</taxon>
    </lineage>
</organism>
<dbReference type="InterPro" id="IPR036875">
    <property type="entry name" value="Znf_CCHC_sf"/>
</dbReference>
<evidence type="ECO:0000256" key="2">
    <source>
        <dbReference type="SAM" id="MobiDB-lite"/>
    </source>
</evidence>
<feature type="region of interest" description="Disordered" evidence="2">
    <location>
        <begin position="42"/>
        <end position="63"/>
    </location>
</feature>
<dbReference type="AlphaFoldDB" id="A0A250X7U9"/>
<dbReference type="SUPFAM" id="SSF57756">
    <property type="entry name" value="Retrovirus zinc finger-like domains"/>
    <property type="match status" value="1"/>
</dbReference>
<feature type="compositionally biased region" description="Low complexity" evidence="2">
    <location>
        <begin position="163"/>
        <end position="175"/>
    </location>
</feature>
<accession>A0A250X7U9</accession>